<gene>
    <name evidence="1" type="ORF">RDI58_029235</name>
</gene>
<dbReference type="AlphaFoldDB" id="A0AAN8XZR2"/>
<name>A0AAN8XZR2_SOLBU</name>
<comment type="caution">
    <text evidence="1">The sequence shown here is derived from an EMBL/GenBank/DDBJ whole genome shotgun (WGS) entry which is preliminary data.</text>
</comment>
<organism evidence="1 2">
    <name type="scientific">Solanum bulbocastanum</name>
    <name type="common">Wild potato</name>
    <dbReference type="NCBI Taxonomy" id="147425"/>
    <lineage>
        <taxon>Eukaryota</taxon>
        <taxon>Viridiplantae</taxon>
        <taxon>Streptophyta</taxon>
        <taxon>Embryophyta</taxon>
        <taxon>Tracheophyta</taxon>
        <taxon>Spermatophyta</taxon>
        <taxon>Magnoliopsida</taxon>
        <taxon>eudicotyledons</taxon>
        <taxon>Gunneridae</taxon>
        <taxon>Pentapetalae</taxon>
        <taxon>asterids</taxon>
        <taxon>lamiids</taxon>
        <taxon>Solanales</taxon>
        <taxon>Solanaceae</taxon>
        <taxon>Solanoideae</taxon>
        <taxon>Solaneae</taxon>
        <taxon>Solanum</taxon>
    </lineage>
</organism>
<keyword evidence="2" id="KW-1185">Reference proteome</keyword>
<dbReference type="Proteomes" id="UP001371456">
    <property type="component" value="Unassembled WGS sequence"/>
</dbReference>
<sequence length="167" mass="19219">MMKINFLNLAGRTVLAKATLNNILSHVMQYISIPFRTTYSINKIQRDFSWGTSTEERKIHLIGWDTITRNNGAWGLGIQKCEVRNKALHAALEWRTLKSSNNLWSRVLTSKNLKHVNLTNNIRVVSRTWKNIQKGWCECKKASCLVVHKSDEISFIKDTWIPPSPSP</sequence>
<proteinExistence type="predicted"/>
<dbReference type="PANTHER" id="PTHR33116">
    <property type="entry name" value="REVERSE TRANSCRIPTASE ZINC-BINDING DOMAIN-CONTAINING PROTEIN-RELATED-RELATED"/>
    <property type="match status" value="1"/>
</dbReference>
<dbReference type="PANTHER" id="PTHR33116:SF70">
    <property type="entry name" value="NON-LTR RETROELEMENT REVERSE TRANSCRIPTASE-LIKE PROTEIN"/>
    <property type="match status" value="1"/>
</dbReference>
<dbReference type="EMBL" id="JBANQN010000012">
    <property type="protein sequence ID" value="KAK6773996.1"/>
    <property type="molecule type" value="Genomic_DNA"/>
</dbReference>
<reference evidence="1 2" key="1">
    <citation type="submission" date="2024-02" db="EMBL/GenBank/DDBJ databases">
        <title>de novo genome assembly of Solanum bulbocastanum strain 11H21.</title>
        <authorList>
            <person name="Hosaka A.J."/>
        </authorList>
    </citation>
    <scope>NUCLEOTIDE SEQUENCE [LARGE SCALE GENOMIC DNA]</scope>
    <source>
        <tissue evidence="1">Young leaves</tissue>
    </source>
</reference>
<accession>A0AAN8XZR2</accession>
<evidence type="ECO:0000313" key="2">
    <source>
        <dbReference type="Proteomes" id="UP001371456"/>
    </source>
</evidence>
<evidence type="ECO:0000313" key="1">
    <source>
        <dbReference type="EMBL" id="KAK6773996.1"/>
    </source>
</evidence>
<protein>
    <submittedName>
        <fullName evidence="1">Uncharacterized protein</fullName>
    </submittedName>
</protein>